<proteinExistence type="predicted"/>
<dbReference type="EMBL" id="GBRH01189134">
    <property type="protein sequence ID" value="JAE08762.1"/>
    <property type="molecule type" value="Transcribed_RNA"/>
</dbReference>
<reference evidence="1" key="2">
    <citation type="journal article" date="2015" name="Data Brief">
        <title>Shoot transcriptome of the giant reed, Arundo donax.</title>
        <authorList>
            <person name="Barrero R.A."/>
            <person name="Guerrero F.D."/>
            <person name="Moolhuijzen P."/>
            <person name="Goolsby J.A."/>
            <person name="Tidwell J."/>
            <person name="Bellgard S.E."/>
            <person name="Bellgard M.I."/>
        </authorList>
    </citation>
    <scope>NUCLEOTIDE SEQUENCE</scope>
    <source>
        <tissue evidence="1">Shoot tissue taken approximately 20 cm above the soil surface</tissue>
    </source>
</reference>
<sequence>MEEQPGCS</sequence>
<protein>
    <submittedName>
        <fullName evidence="1">Uncharacterized protein</fullName>
    </submittedName>
</protein>
<name>A0A0A9F8T7_ARUDO</name>
<reference evidence="1" key="1">
    <citation type="submission" date="2014-09" db="EMBL/GenBank/DDBJ databases">
        <authorList>
            <person name="Magalhaes I.L.F."/>
            <person name="Oliveira U."/>
            <person name="Santos F.R."/>
            <person name="Vidigal T.H.D.A."/>
            <person name="Brescovit A.D."/>
            <person name="Santos A.J."/>
        </authorList>
    </citation>
    <scope>NUCLEOTIDE SEQUENCE</scope>
    <source>
        <tissue evidence="1">Shoot tissue taken approximately 20 cm above the soil surface</tissue>
    </source>
</reference>
<evidence type="ECO:0000313" key="1">
    <source>
        <dbReference type="EMBL" id="JAE08762.1"/>
    </source>
</evidence>
<organism evidence="1">
    <name type="scientific">Arundo donax</name>
    <name type="common">Giant reed</name>
    <name type="synonym">Donax arundinaceus</name>
    <dbReference type="NCBI Taxonomy" id="35708"/>
    <lineage>
        <taxon>Eukaryota</taxon>
        <taxon>Viridiplantae</taxon>
        <taxon>Streptophyta</taxon>
        <taxon>Embryophyta</taxon>
        <taxon>Tracheophyta</taxon>
        <taxon>Spermatophyta</taxon>
        <taxon>Magnoliopsida</taxon>
        <taxon>Liliopsida</taxon>
        <taxon>Poales</taxon>
        <taxon>Poaceae</taxon>
        <taxon>PACMAD clade</taxon>
        <taxon>Arundinoideae</taxon>
        <taxon>Arundineae</taxon>
        <taxon>Arundo</taxon>
    </lineage>
</organism>
<accession>A0A0A9F8T7</accession>